<sequence>MVAMIAVAVAAPYAAGMMFATGTAAFAATTAAFTMAGGLLVNALLPPPKPSSNNIGDASESPTYGLDGAKNTQAEDTIIPLIYGEYRYAGNYVNVRTENRGRDQLVYAQAVVSEGEIESITDFEIEDQPIENYEDVSTAVRRGTDNQTIVGWFAASMAMKNKSVTLDTGWTTHTTVGEVDGFRIDLVWPNGLSVINNKGKRESRSVSFEIQYRKVNTTAWTNLFVNQFRELTTTAIPQHSDHLKVEYRQSFTGTGQRNVTGRLYVRNVGKSWKLMQTVKASVALHSGKGVPVGLILGRSQFRVFQRQYGIQNRLGRRKPDDIGFCSLSTVAKGHG</sequence>
<evidence type="ECO:0000313" key="4">
    <source>
        <dbReference type="Proteomes" id="UP000320231"/>
    </source>
</evidence>
<dbReference type="EMBL" id="AP019514">
    <property type="protein sequence ID" value="BBI61659.1"/>
    <property type="molecule type" value="Genomic_DNA"/>
</dbReference>
<feature type="signal peptide" evidence="1">
    <location>
        <begin position="1"/>
        <end position="27"/>
    </location>
</feature>
<accession>A0A455UAU1</accession>
<feature type="chain" id="PRO_5019862129" description="Tip attachment protein J HDII-ins2 domain-containing protein" evidence="1">
    <location>
        <begin position="28"/>
        <end position="335"/>
    </location>
</feature>
<evidence type="ECO:0000256" key="1">
    <source>
        <dbReference type="SAM" id="SignalP"/>
    </source>
</evidence>
<keyword evidence="1" id="KW-0732">Signal</keyword>
<dbReference type="KEGG" id="hsr:HSBAA_29650"/>
<gene>
    <name evidence="3" type="ORF">HSBAA_29650</name>
</gene>
<protein>
    <recommendedName>
        <fullName evidence="2">Tip attachment protein J HDII-ins2 domain-containing protein</fullName>
    </recommendedName>
</protein>
<dbReference type="Proteomes" id="UP000320231">
    <property type="component" value="Chromosome"/>
</dbReference>
<evidence type="ECO:0000313" key="3">
    <source>
        <dbReference type="EMBL" id="BBI61659.1"/>
    </source>
</evidence>
<dbReference type="AlphaFoldDB" id="A0A455UAU1"/>
<proteinExistence type="predicted"/>
<name>A0A455UAU1_9GAMM</name>
<feature type="domain" description="Tip attachment protein J HDII-ins2" evidence="2">
    <location>
        <begin position="163"/>
        <end position="236"/>
    </location>
</feature>
<organism evidence="3 4">
    <name type="scientific">Vreelandella sulfidaeris</name>
    <dbReference type="NCBI Taxonomy" id="115553"/>
    <lineage>
        <taxon>Bacteria</taxon>
        <taxon>Pseudomonadati</taxon>
        <taxon>Pseudomonadota</taxon>
        <taxon>Gammaproteobacteria</taxon>
        <taxon>Oceanospirillales</taxon>
        <taxon>Halomonadaceae</taxon>
        <taxon>Vreelandella</taxon>
    </lineage>
</organism>
<reference evidence="3 4" key="1">
    <citation type="journal article" date="2019" name="Microbiol. Resour. Announc.">
        <title>Complete Genome Sequence of Halomonas sulfidaeris Strain Esulfide1 Isolated from a Metal Sulfide Rock at a Depth of 2,200 Meters, Obtained Using Nanopore Sequencing.</title>
        <authorList>
            <person name="Saito M."/>
            <person name="Nishigata A."/>
            <person name="Galipon J."/>
            <person name="Arakawa K."/>
        </authorList>
    </citation>
    <scope>NUCLEOTIDE SEQUENCE [LARGE SCALE GENOMIC DNA]</scope>
    <source>
        <strain evidence="3 4">ATCC BAA-803</strain>
    </source>
</reference>
<dbReference type="Pfam" id="PF24801">
    <property type="entry name" value="FNIII-A_GpJ"/>
    <property type="match status" value="1"/>
</dbReference>
<dbReference type="InterPro" id="IPR055385">
    <property type="entry name" value="GpJ_HDII-ins2"/>
</dbReference>
<evidence type="ECO:0000259" key="2">
    <source>
        <dbReference type="Pfam" id="PF24801"/>
    </source>
</evidence>